<dbReference type="SUPFAM" id="SSF57414">
    <property type="entry name" value="Hairpin loop containing domain-like"/>
    <property type="match status" value="1"/>
</dbReference>
<dbReference type="Gene3D" id="3.50.4.10">
    <property type="entry name" value="Hepatocyte Growth Factor"/>
    <property type="match status" value="1"/>
</dbReference>
<keyword evidence="3" id="KW-1185">Reference proteome</keyword>
<accession>A0A1S3H081</accession>
<dbReference type="KEGG" id="lak:106150931"/>
<evidence type="ECO:0000256" key="1">
    <source>
        <dbReference type="SAM" id="SignalP"/>
    </source>
</evidence>
<proteinExistence type="predicted"/>
<sequence length="195" mass="22230">MKNSAWCVVLQLLAFVGFEKVLRVSGGWQHLESYYLETSLPYDLMNQVSLDECQAQCISLGTDCPAINYKPNGQKCQILQQKDGDNGCILVYAHNSFSYYEKTNSENDTVVTSKKPGRFFRRYVGYKMPAHLVIVNETVLQRTICAFNCMVTPLCMSFSIQPETYGLSYFCELNSARRNNNGSNLLSDSSFYYFE</sequence>
<dbReference type="SMART" id="SM00473">
    <property type="entry name" value="PAN_AP"/>
    <property type="match status" value="1"/>
</dbReference>
<dbReference type="InParanoid" id="A0A1S3H081"/>
<dbReference type="PROSITE" id="PS50948">
    <property type="entry name" value="PAN"/>
    <property type="match status" value="1"/>
</dbReference>
<gene>
    <name evidence="4" type="primary">LOC106150931</name>
</gene>
<evidence type="ECO:0000313" key="4">
    <source>
        <dbReference type="RefSeq" id="XP_013379413.1"/>
    </source>
</evidence>
<organism evidence="3 4">
    <name type="scientific">Lingula anatina</name>
    <name type="common">Brachiopod</name>
    <name type="synonym">Lingula unguis</name>
    <dbReference type="NCBI Taxonomy" id="7574"/>
    <lineage>
        <taxon>Eukaryota</taxon>
        <taxon>Metazoa</taxon>
        <taxon>Spiralia</taxon>
        <taxon>Lophotrochozoa</taxon>
        <taxon>Brachiopoda</taxon>
        <taxon>Linguliformea</taxon>
        <taxon>Lingulata</taxon>
        <taxon>Lingulida</taxon>
        <taxon>Linguloidea</taxon>
        <taxon>Lingulidae</taxon>
        <taxon>Lingula</taxon>
    </lineage>
</organism>
<protein>
    <submittedName>
        <fullName evidence="4">Uncharacterized protein LOC106150931</fullName>
    </submittedName>
</protein>
<dbReference type="InterPro" id="IPR003609">
    <property type="entry name" value="Pan_app"/>
</dbReference>
<reference evidence="4" key="1">
    <citation type="submission" date="2025-08" db="UniProtKB">
        <authorList>
            <consortium name="RefSeq"/>
        </authorList>
    </citation>
    <scope>IDENTIFICATION</scope>
    <source>
        <tissue evidence="4">Gonads</tissue>
    </source>
</reference>
<name>A0A1S3H081_LINAN</name>
<dbReference type="RefSeq" id="XP_013379413.1">
    <property type="nucleotide sequence ID" value="XM_013523959.1"/>
</dbReference>
<dbReference type="AlphaFoldDB" id="A0A1S3H081"/>
<dbReference type="Proteomes" id="UP000085678">
    <property type="component" value="Unplaced"/>
</dbReference>
<dbReference type="GeneID" id="106150931"/>
<feature type="domain" description="Apple" evidence="2">
    <location>
        <begin position="24"/>
        <end position="104"/>
    </location>
</feature>
<feature type="chain" id="PRO_5010356612" evidence="1">
    <location>
        <begin position="19"/>
        <end position="195"/>
    </location>
</feature>
<dbReference type="Pfam" id="PF00024">
    <property type="entry name" value="PAN_1"/>
    <property type="match status" value="1"/>
</dbReference>
<evidence type="ECO:0000313" key="3">
    <source>
        <dbReference type="Proteomes" id="UP000085678"/>
    </source>
</evidence>
<feature type="signal peptide" evidence="1">
    <location>
        <begin position="1"/>
        <end position="18"/>
    </location>
</feature>
<keyword evidence="1" id="KW-0732">Signal</keyword>
<evidence type="ECO:0000259" key="2">
    <source>
        <dbReference type="PROSITE" id="PS50948"/>
    </source>
</evidence>